<evidence type="ECO:0000256" key="5">
    <source>
        <dbReference type="ARBA" id="ARBA00022806"/>
    </source>
</evidence>
<feature type="domain" description="Helicase ATP-binding" evidence="13">
    <location>
        <begin position="49"/>
        <end position="222"/>
    </location>
</feature>
<evidence type="ECO:0000256" key="1">
    <source>
        <dbReference type="ARBA" id="ARBA00012552"/>
    </source>
</evidence>
<dbReference type="SUPFAM" id="SSF52540">
    <property type="entry name" value="P-loop containing nucleoside triphosphate hydrolases"/>
    <property type="match status" value="1"/>
</dbReference>
<feature type="compositionally biased region" description="Basic and acidic residues" evidence="12">
    <location>
        <begin position="474"/>
        <end position="492"/>
    </location>
</feature>
<dbReference type="CDD" id="cd18787">
    <property type="entry name" value="SF2_C_DEAD"/>
    <property type="match status" value="1"/>
</dbReference>
<dbReference type="GO" id="GO:0016787">
    <property type="term" value="F:hydrolase activity"/>
    <property type="evidence" value="ECO:0007669"/>
    <property type="project" value="UniProtKB-KW"/>
</dbReference>
<protein>
    <recommendedName>
        <fullName evidence="9">DEAD-box ATP-dependent RNA helicase RhpA</fullName>
        <ecNumber evidence="1">3.6.4.13</ecNumber>
    </recommendedName>
</protein>
<dbReference type="GO" id="GO:0003676">
    <property type="term" value="F:nucleic acid binding"/>
    <property type="evidence" value="ECO:0007669"/>
    <property type="project" value="InterPro"/>
</dbReference>
<dbReference type="PANTHER" id="PTHR47959:SF13">
    <property type="entry name" value="ATP-DEPENDENT RNA HELICASE RHLE"/>
    <property type="match status" value="1"/>
</dbReference>
<dbReference type="InterPro" id="IPR001650">
    <property type="entry name" value="Helicase_C-like"/>
</dbReference>
<dbReference type="Gene3D" id="3.40.50.300">
    <property type="entry name" value="P-loop containing nucleotide triphosphate hydrolases"/>
    <property type="match status" value="2"/>
</dbReference>
<evidence type="ECO:0000259" key="13">
    <source>
        <dbReference type="PROSITE" id="PS51192"/>
    </source>
</evidence>
<dbReference type="GO" id="GO:0009266">
    <property type="term" value="P:response to temperature stimulus"/>
    <property type="evidence" value="ECO:0007669"/>
    <property type="project" value="UniProtKB-ARBA"/>
</dbReference>
<dbReference type="GO" id="GO:0042255">
    <property type="term" value="P:ribosome assembly"/>
    <property type="evidence" value="ECO:0007669"/>
    <property type="project" value="UniProtKB-ARBA"/>
</dbReference>
<dbReference type="GO" id="GO:0003724">
    <property type="term" value="F:RNA helicase activity"/>
    <property type="evidence" value="ECO:0007669"/>
    <property type="project" value="UniProtKB-EC"/>
</dbReference>
<dbReference type="PROSITE" id="PS51194">
    <property type="entry name" value="HELICASE_CTER"/>
    <property type="match status" value="1"/>
</dbReference>
<sequence length="555" mass="61641">MSASEDITEVPADEAVDVTFKALGLAPKILKALDDMGYEKPTPIQARAIPAALQQRDVLGIAQTGTGKTGAFTLPTLHKLSKGRARARMPRCLIICPTRELAAQAAENVELYGKYLKLEMALLIGGVSFAEQDKKLMKGVDILIATPGRLLDQFERGKILMTGVQTLVVDEADRMLDMGFIPDIEKIFKLTPFTRQVLFFSATMPNEIKRLVDQFLHQPVTIQVARQSTTAETVRQRIIRMPSSDPKQKRTALRWIIDQEDVDNGIIFCNRKKDVDIVAKSLSVHGKSAAPIHGDLAQSLRTETLESFKNGEIKFLVASDVAARGLDVPTVSHVFNYDVPNHSEDYVHRIGRTGRAGREGDTVMLVARLDERNYQDILDLIKVDSIEEIEVPGIEDFPKDGGRRQSRGRSDKKGTRNNRGRTDRGNRPSRNKSEDSKQANSQASNTEGAKIESVKTDTSSKPKSSRRKAPRKVSTTDDKIEAKNSEEKDLTHLDSNNGAKEKPSNSRRNNSANKKKTSSNQSRQDRNKQKSRDRNGLPENKDAGFGGVVPDFFNL</sequence>
<evidence type="ECO:0000256" key="4">
    <source>
        <dbReference type="ARBA" id="ARBA00022801"/>
    </source>
</evidence>
<proteinExistence type="inferred from homology"/>
<feature type="compositionally biased region" description="Basic and acidic residues" evidence="12">
    <location>
        <begin position="449"/>
        <end position="460"/>
    </location>
</feature>
<dbReference type="SMART" id="SM00490">
    <property type="entry name" value="HELICc"/>
    <property type="match status" value="1"/>
</dbReference>
<evidence type="ECO:0000256" key="3">
    <source>
        <dbReference type="ARBA" id="ARBA00022741"/>
    </source>
</evidence>
<evidence type="ECO:0000256" key="10">
    <source>
        <dbReference type="PROSITE-ProRule" id="PRU00552"/>
    </source>
</evidence>
<dbReference type="SMART" id="SM00487">
    <property type="entry name" value="DEXDc"/>
    <property type="match status" value="1"/>
</dbReference>
<evidence type="ECO:0000256" key="2">
    <source>
        <dbReference type="ARBA" id="ARBA00022490"/>
    </source>
</evidence>
<gene>
    <name evidence="16" type="ORF">DES40_0675</name>
</gene>
<evidence type="ECO:0000256" key="12">
    <source>
        <dbReference type="SAM" id="MobiDB-lite"/>
    </source>
</evidence>
<dbReference type="GO" id="GO:0005524">
    <property type="term" value="F:ATP binding"/>
    <property type="evidence" value="ECO:0007669"/>
    <property type="project" value="UniProtKB-KW"/>
</dbReference>
<dbReference type="PROSITE" id="PS00039">
    <property type="entry name" value="DEAD_ATP_HELICASE"/>
    <property type="match status" value="1"/>
</dbReference>
<dbReference type="FunFam" id="3.40.50.300:FF:000108">
    <property type="entry name" value="ATP-dependent RNA helicase RhlE"/>
    <property type="match status" value="1"/>
</dbReference>
<dbReference type="InterPro" id="IPR027417">
    <property type="entry name" value="P-loop_NTPase"/>
</dbReference>
<feature type="domain" description="Helicase C-terminal" evidence="14">
    <location>
        <begin position="252"/>
        <end position="402"/>
    </location>
</feature>
<dbReference type="InterPro" id="IPR014001">
    <property type="entry name" value="Helicase_ATP-bd"/>
</dbReference>
<keyword evidence="2" id="KW-0963">Cytoplasm</keyword>
<dbReference type="InterPro" id="IPR014014">
    <property type="entry name" value="RNA_helicase_DEAD_Q_motif"/>
</dbReference>
<dbReference type="GO" id="GO:0005829">
    <property type="term" value="C:cytosol"/>
    <property type="evidence" value="ECO:0007669"/>
    <property type="project" value="TreeGrafter"/>
</dbReference>
<dbReference type="AlphaFoldDB" id="A0A420WK23"/>
<feature type="region of interest" description="Disordered" evidence="12">
    <location>
        <begin position="394"/>
        <end position="555"/>
    </location>
</feature>
<dbReference type="PROSITE" id="PS51195">
    <property type="entry name" value="Q_MOTIF"/>
    <property type="match status" value="1"/>
</dbReference>
<dbReference type="PROSITE" id="PS51192">
    <property type="entry name" value="HELICASE_ATP_BIND_1"/>
    <property type="match status" value="1"/>
</dbReference>
<dbReference type="CDD" id="cd00268">
    <property type="entry name" value="DEADc"/>
    <property type="match status" value="1"/>
</dbReference>
<feature type="compositionally biased region" description="Basic and acidic residues" evidence="12">
    <location>
        <begin position="396"/>
        <end position="437"/>
    </location>
</feature>
<accession>A0A420WK23</accession>
<comment type="similarity">
    <text evidence="7 11">Belongs to the DEAD box helicase family.</text>
</comment>
<keyword evidence="4 11" id="KW-0378">Hydrolase</keyword>
<reference evidence="16 17" key="1">
    <citation type="submission" date="2018-10" db="EMBL/GenBank/DDBJ databases">
        <title>Genomic Encyclopedia of Type Strains, Phase IV (KMG-IV): sequencing the most valuable type-strain genomes for metagenomic binning, comparative biology and taxonomic classification.</title>
        <authorList>
            <person name="Goeker M."/>
        </authorList>
    </citation>
    <scope>NUCLEOTIDE SEQUENCE [LARGE SCALE GENOMIC DNA]</scope>
    <source>
        <strain evidence="16 17">DSM 22008</strain>
    </source>
</reference>
<evidence type="ECO:0000259" key="14">
    <source>
        <dbReference type="PROSITE" id="PS51194"/>
    </source>
</evidence>
<dbReference type="Pfam" id="PF00271">
    <property type="entry name" value="Helicase_C"/>
    <property type="match status" value="1"/>
</dbReference>
<dbReference type="Proteomes" id="UP000282211">
    <property type="component" value="Unassembled WGS sequence"/>
</dbReference>
<evidence type="ECO:0000256" key="8">
    <source>
        <dbReference type="ARBA" id="ARBA00047984"/>
    </source>
</evidence>
<organism evidence="16 17">
    <name type="scientific">Litorimonas taeanensis</name>
    <dbReference type="NCBI Taxonomy" id="568099"/>
    <lineage>
        <taxon>Bacteria</taxon>
        <taxon>Pseudomonadati</taxon>
        <taxon>Pseudomonadota</taxon>
        <taxon>Alphaproteobacteria</taxon>
        <taxon>Maricaulales</taxon>
        <taxon>Robiginitomaculaceae</taxon>
    </lineage>
</organism>
<evidence type="ECO:0000256" key="6">
    <source>
        <dbReference type="ARBA" id="ARBA00022840"/>
    </source>
</evidence>
<feature type="short sequence motif" description="Q motif" evidence="10">
    <location>
        <begin position="18"/>
        <end position="46"/>
    </location>
</feature>
<keyword evidence="6 11" id="KW-0067">ATP-binding</keyword>
<feature type="compositionally biased region" description="Basic and acidic residues" evidence="12">
    <location>
        <begin position="523"/>
        <end position="542"/>
    </location>
</feature>
<dbReference type="Pfam" id="PF00270">
    <property type="entry name" value="DEAD"/>
    <property type="match status" value="1"/>
</dbReference>
<evidence type="ECO:0000313" key="16">
    <source>
        <dbReference type="EMBL" id="RKQ71360.1"/>
    </source>
</evidence>
<keyword evidence="17" id="KW-1185">Reference proteome</keyword>
<dbReference type="InterPro" id="IPR044742">
    <property type="entry name" value="DEAD/DEAH_RhlB"/>
</dbReference>
<comment type="catalytic activity">
    <reaction evidence="8">
        <text>ATP + H2O = ADP + phosphate + H(+)</text>
        <dbReference type="Rhea" id="RHEA:13065"/>
        <dbReference type="ChEBI" id="CHEBI:15377"/>
        <dbReference type="ChEBI" id="CHEBI:15378"/>
        <dbReference type="ChEBI" id="CHEBI:30616"/>
        <dbReference type="ChEBI" id="CHEBI:43474"/>
        <dbReference type="ChEBI" id="CHEBI:456216"/>
        <dbReference type="EC" id="3.6.4.13"/>
    </reaction>
</comment>
<feature type="domain" description="DEAD-box RNA helicase Q" evidence="15">
    <location>
        <begin position="18"/>
        <end position="46"/>
    </location>
</feature>
<dbReference type="PANTHER" id="PTHR47959">
    <property type="entry name" value="ATP-DEPENDENT RNA HELICASE RHLE-RELATED"/>
    <property type="match status" value="1"/>
</dbReference>
<dbReference type="InterPro" id="IPR050079">
    <property type="entry name" value="DEAD_box_RNA_helicase"/>
</dbReference>
<dbReference type="InterPro" id="IPR011545">
    <property type="entry name" value="DEAD/DEAH_box_helicase_dom"/>
</dbReference>
<comment type="caution">
    <text evidence="16">The sequence shown here is derived from an EMBL/GenBank/DDBJ whole genome shotgun (WGS) entry which is preliminary data.</text>
</comment>
<name>A0A420WK23_9PROT</name>
<evidence type="ECO:0000259" key="15">
    <source>
        <dbReference type="PROSITE" id="PS51195"/>
    </source>
</evidence>
<evidence type="ECO:0000313" key="17">
    <source>
        <dbReference type="Proteomes" id="UP000282211"/>
    </source>
</evidence>
<dbReference type="InParanoid" id="A0A420WK23"/>
<dbReference type="EC" id="3.6.4.13" evidence="1"/>
<evidence type="ECO:0000256" key="9">
    <source>
        <dbReference type="ARBA" id="ARBA00074363"/>
    </source>
</evidence>
<keyword evidence="3 11" id="KW-0547">Nucleotide-binding</keyword>
<dbReference type="EMBL" id="RBII01000001">
    <property type="protein sequence ID" value="RKQ71360.1"/>
    <property type="molecule type" value="Genomic_DNA"/>
</dbReference>
<feature type="compositionally biased region" description="Polar residues" evidence="12">
    <location>
        <begin position="438"/>
        <end position="447"/>
    </location>
</feature>
<evidence type="ECO:0000256" key="7">
    <source>
        <dbReference type="ARBA" id="ARBA00038437"/>
    </source>
</evidence>
<dbReference type="InterPro" id="IPR000629">
    <property type="entry name" value="RNA-helicase_DEAD-box_CS"/>
</dbReference>
<keyword evidence="5 11" id="KW-0347">Helicase</keyword>
<evidence type="ECO:0000256" key="11">
    <source>
        <dbReference type="RuleBase" id="RU000492"/>
    </source>
</evidence>